<gene>
    <name evidence="10" type="ORF">Maq22A_c00135</name>
</gene>
<dbReference type="KEGG" id="maqu:Maq22A_c00135"/>
<dbReference type="Proteomes" id="UP000061432">
    <property type="component" value="Chromosome"/>
</dbReference>
<evidence type="ECO:0000256" key="2">
    <source>
        <dbReference type="ARBA" id="ARBA00022448"/>
    </source>
</evidence>
<dbReference type="STRING" id="270351.Maq22A_c00135"/>
<evidence type="ECO:0000256" key="7">
    <source>
        <dbReference type="ARBA" id="ARBA00023136"/>
    </source>
</evidence>
<evidence type="ECO:0000256" key="1">
    <source>
        <dbReference type="ARBA" id="ARBA00004651"/>
    </source>
</evidence>
<comment type="subcellular location">
    <subcellularLocation>
        <location evidence="1">Cell membrane</location>
        <topology evidence="1">Multi-pass membrane protein</topology>
    </subcellularLocation>
</comment>
<evidence type="ECO:0000256" key="4">
    <source>
        <dbReference type="ARBA" id="ARBA00022692"/>
    </source>
</evidence>
<protein>
    <submittedName>
        <fullName evidence="10">Bestrophin</fullName>
    </submittedName>
</protein>
<keyword evidence="5 9" id="KW-1133">Transmembrane helix</keyword>
<evidence type="ECO:0000313" key="10">
    <source>
        <dbReference type="EMBL" id="BAQ43545.1"/>
    </source>
</evidence>
<dbReference type="AlphaFoldDB" id="A0A0C6FLM4"/>
<reference evidence="11" key="2">
    <citation type="submission" date="2015-01" db="EMBL/GenBank/DDBJ databases">
        <title>Complete genome sequence of Methylobacterium aquaticum strain 22A.</title>
        <authorList>
            <person name="Tani A."/>
            <person name="Ogura Y."/>
            <person name="Hayashi T."/>
        </authorList>
    </citation>
    <scope>NUCLEOTIDE SEQUENCE [LARGE SCALE GENOMIC DNA]</scope>
    <source>
        <strain evidence="11">MA-22A</strain>
    </source>
</reference>
<evidence type="ECO:0000256" key="3">
    <source>
        <dbReference type="ARBA" id="ARBA00022475"/>
    </source>
</evidence>
<comment type="similarity">
    <text evidence="8">Belongs to the anion channel-forming bestrophin (TC 1.A.46) family.</text>
</comment>
<reference evidence="10 11" key="1">
    <citation type="journal article" date="2015" name="Genome Announc.">
        <title>Complete Genome Sequence of Methylobacterium aquaticum Strain 22A, Isolated from Racomitrium japonicum Moss.</title>
        <authorList>
            <person name="Tani A."/>
            <person name="Ogura Y."/>
            <person name="Hayashi T."/>
            <person name="Kimbara K."/>
        </authorList>
    </citation>
    <scope>NUCLEOTIDE SEQUENCE [LARGE SCALE GENOMIC DNA]</scope>
    <source>
        <strain evidence="10 11">MA-22A</strain>
    </source>
</reference>
<dbReference type="PANTHER" id="PTHR33281">
    <property type="entry name" value="UPF0187 PROTEIN YNEE"/>
    <property type="match status" value="1"/>
</dbReference>
<dbReference type="OrthoDB" id="445589at2"/>
<sequence>MIVRPRPGALAILFAWRGSILPQIAPQVTAITAVACLVVATEQGWAHAIPLTAGIGPFTLIGLALSIFLSFRNNACYDRWWEARKVWGSLVVEARGLARLLGALLSEDDARRRRCLERLAGFAHALHARLRGQDDAAAAAPHLPQAERGRLASRASPADAALSGLAADLAGAMREGTLSDVSFGLLEQKLAGLSGVQAACERIQGTPLPFAYTLLLYRTAWLYCLLLPFGLAASLGWGTPVATALVAYTFFGLDALGDELEEPFGSAANDLPLDALLRGIDGIVQDALGAPVPPPLSPERYWLR</sequence>
<keyword evidence="2" id="KW-0813">Transport</keyword>
<accession>A0A0C6FLM4</accession>
<proteinExistence type="inferred from homology"/>
<dbReference type="GO" id="GO:0005254">
    <property type="term" value="F:chloride channel activity"/>
    <property type="evidence" value="ECO:0007669"/>
    <property type="project" value="InterPro"/>
</dbReference>
<keyword evidence="4 9" id="KW-0812">Transmembrane</keyword>
<keyword evidence="6" id="KW-0406">Ion transport</keyword>
<dbReference type="RefSeq" id="WP_060845211.1">
    <property type="nucleotide sequence ID" value="NZ_AP014704.1"/>
</dbReference>
<name>A0A0C6FLM4_9HYPH</name>
<dbReference type="GO" id="GO:0005886">
    <property type="term" value="C:plasma membrane"/>
    <property type="evidence" value="ECO:0007669"/>
    <property type="project" value="UniProtKB-SubCell"/>
</dbReference>
<evidence type="ECO:0000256" key="5">
    <source>
        <dbReference type="ARBA" id="ARBA00022989"/>
    </source>
</evidence>
<feature type="transmembrane region" description="Helical" evidence="9">
    <location>
        <begin position="49"/>
        <end position="71"/>
    </location>
</feature>
<dbReference type="PATRIC" id="fig|270351.10.peg.23"/>
<keyword evidence="3" id="KW-1003">Cell membrane</keyword>
<dbReference type="EMBL" id="AP014704">
    <property type="protein sequence ID" value="BAQ43545.1"/>
    <property type="molecule type" value="Genomic_DNA"/>
</dbReference>
<dbReference type="PANTHER" id="PTHR33281:SF19">
    <property type="entry name" value="VOLTAGE-DEPENDENT ANION CHANNEL-FORMING PROTEIN YNEE"/>
    <property type="match status" value="1"/>
</dbReference>
<dbReference type="InterPro" id="IPR044669">
    <property type="entry name" value="YneE/VCCN1/2-like"/>
</dbReference>
<organism evidence="10 11">
    <name type="scientific">Methylobacterium aquaticum</name>
    <dbReference type="NCBI Taxonomy" id="270351"/>
    <lineage>
        <taxon>Bacteria</taxon>
        <taxon>Pseudomonadati</taxon>
        <taxon>Pseudomonadota</taxon>
        <taxon>Alphaproteobacteria</taxon>
        <taxon>Hyphomicrobiales</taxon>
        <taxon>Methylobacteriaceae</taxon>
        <taxon>Methylobacterium</taxon>
    </lineage>
</organism>
<feature type="transmembrane region" description="Helical" evidence="9">
    <location>
        <begin position="220"/>
        <end position="251"/>
    </location>
</feature>
<evidence type="ECO:0000256" key="8">
    <source>
        <dbReference type="ARBA" id="ARBA00034708"/>
    </source>
</evidence>
<evidence type="ECO:0000313" key="11">
    <source>
        <dbReference type="Proteomes" id="UP000061432"/>
    </source>
</evidence>
<dbReference type="Pfam" id="PF25539">
    <property type="entry name" value="Bestrophin_2"/>
    <property type="match status" value="1"/>
</dbReference>
<keyword evidence="7 9" id="KW-0472">Membrane</keyword>
<evidence type="ECO:0000256" key="9">
    <source>
        <dbReference type="SAM" id="Phobius"/>
    </source>
</evidence>
<evidence type="ECO:0000256" key="6">
    <source>
        <dbReference type="ARBA" id="ARBA00023065"/>
    </source>
</evidence>